<accession>A0ABU3GN38</accession>
<dbReference type="InterPro" id="IPR054363">
    <property type="entry name" value="GH95_cat"/>
</dbReference>
<dbReference type="EMBL" id="JAVLVU010000001">
    <property type="protein sequence ID" value="MDT3401157.1"/>
    <property type="molecule type" value="Genomic_DNA"/>
</dbReference>
<keyword evidence="4" id="KW-0326">Glycosidase</keyword>
<dbReference type="Gene3D" id="2.60.40.1180">
    <property type="entry name" value="Golgi alpha-mannosidase II"/>
    <property type="match status" value="1"/>
</dbReference>
<reference evidence="5" key="1">
    <citation type="submission" date="2023-07" db="EMBL/GenBank/DDBJ databases">
        <title>Functional and genomic diversity of the sorghum phyllosphere microbiome.</title>
        <authorList>
            <person name="Shade A."/>
        </authorList>
    </citation>
    <scope>NUCLEOTIDE SEQUENCE [LARGE SCALE GENOMIC DNA]</scope>
    <source>
        <strain evidence="5">SORGH_AS_0422</strain>
    </source>
</reference>
<comment type="caution">
    <text evidence="4">The sequence shown here is derived from an EMBL/GenBank/DDBJ whole genome shotgun (WGS) entry which is preliminary data.</text>
</comment>
<dbReference type="InterPro" id="IPR016518">
    <property type="entry name" value="Alpha-L-fucosidase"/>
</dbReference>
<dbReference type="PANTHER" id="PTHR31084:SF0">
    <property type="entry name" value="ALPHA-L-FUCOSIDASE 2"/>
    <property type="match status" value="1"/>
</dbReference>
<evidence type="ECO:0000313" key="5">
    <source>
        <dbReference type="Proteomes" id="UP001258315"/>
    </source>
</evidence>
<dbReference type="Pfam" id="PF22124">
    <property type="entry name" value="Glyco_hydro_95_cat"/>
    <property type="match status" value="1"/>
</dbReference>
<evidence type="ECO:0000313" key="4">
    <source>
        <dbReference type="EMBL" id="MDT3401157.1"/>
    </source>
</evidence>
<protein>
    <submittedName>
        <fullName evidence="4">Alpha-L-fucosidase 2</fullName>
        <ecNumber evidence="4">3.2.1.51</ecNumber>
    </submittedName>
</protein>
<sequence>MLLYIKYTYQSMTRFLFCLTICFCSFFQCFGQKNDLLWYNTPAKKWTEALPVGNGMLGAMIYGEPSNELLQLNEATLWSGGPVKPNVNPKAPEYLRQTRELLLQNENYQEANTEVRKMQGVYSQSYLPLADLKLKQNIGAPQFEGYVRDLSIDKSLASVYFRANGVNYKREIIATAPGKAIVIRLSANKPGMISFIASVSSRLNGITSADGSHGIMFNGKAPSQVDPNYVNYNAKPISYDDDDCRGMRVAMQVRAVLNGGSIKSDSSGINVEKADEVLLFICAATSFNGFDKCPVSEGKDERIICNENLAAAIKRPWNMLYSEHLADYSHYFNRVKFALGAVEDSPNAKLPTDERLLAFSKGATDPKFETLLYQYGRYLLISSSRPGGPPANLQGIWNNLMRAPWSSNYTININTQMNYWPAAISNLEEMEYPLFEFINDIAVTGKETAMDFYKMKGWVAHHNSDIWALSNPVGNLGKGDPKWANWYMAAPWLSRHLFEHYRFSQDKDFLKKAYPVMKGAAEFLVDYLVEDKNGYLVTAPSFSPENDYFDDKGKKANTSIATTMDMSIVRDHFRNCIEASEALKIDPEFRKLLQAKSERLYPLHIGKEGNLQEWYKDWRDVDPHHRHVSHLFGLHPGREISPLLHADLAAASRRTLELRGDAGTGWSLAWKINFWARLLDGDHAYKLVRDLMRDLSVSKGGGLYPNLFDAHPPFQIDGNFGATSGITEMLLQSHLGELHLLPALPKSWASGNISGLKARGAFTVDMEWNAGKLTSALIRSGNGGSCVLRTTVPIHIDGIKQKVTRSGRWYLTTFLTKKRGIYKIRV</sequence>
<dbReference type="Pfam" id="PF21307">
    <property type="entry name" value="Glyco_hydro_95_C"/>
    <property type="match status" value="1"/>
</dbReference>
<dbReference type="PANTHER" id="PTHR31084">
    <property type="entry name" value="ALPHA-L-FUCOSIDASE 2"/>
    <property type="match status" value="1"/>
</dbReference>
<organism evidence="4 5">
    <name type="scientific">Mucilaginibacter terrae</name>
    <dbReference type="NCBI Taxonomy" id="1955052"/>
    <lineage>
        <taxon>Bacteria</taxon>
        <taxon>Pseudomonadati</taxon>
        <taxon>Bacteroidota</taxon>
        <taxon>Sphingobacteriia</taxon>
        <taxon>Sphingobacteriales</taxon>
        <taxon>Sphingobacteriaceae</taxon>
        <taxon>Mucilaginibacter</taxon>
    </lineage>
</organism>
<dbReference type="Proteomes" id="UP001258315">
    <property type="component" value="Unassembled WGS sequence"/>
</dbReference>
<evidence type="ECO:0000259" key="2">
    <source>
        <dbReference type="Pfam" id="PF21307"/>
    </source>
</evidence>
<dbReference type="InterPro" id="IPR049053">
    <property type="entry name" value="AFCA-like_C"/>
</dbReference>
<dbReference type="InterPro" id="IPR013780">
    <property type="entry name" value="Glyco_hydro_b"/>
</dbReference>
<feature type="domain" description="Alpha fucosidase A-like C-terminal" evidence="2">
    <location>
        <begin position="732"/>
        <end position="824"/>
    </location>
</feature>
<dbReference type="InterPro" id="IPR012341">
    <property type="entry name" value="6hp_glycosidase-like_sf"/>
</dbReference>
<dbReference type="InterPro" id="IPR027414">
    <property type="entry name" value="GH95_N_dom"/>
</dbReference>
<evidence type="ECO:0000259" key="1">
    <source>
        <dbReference type="Pfam" id="PF14498"/>
    </source>
</evidence>
<feature type="domain" description="Glycosyl hydrolase family 95 N-terminal" evidence="1">
    <location>
        <begin position="37"/>
        <end position="288"/>
    </location>
</feature>
<evidence type="ECO:0000259" key="3">
    <source>
        <dbReference type="Pfam" id="PF22124"/>
    </source>
</evidence>
<dbReference type="Gene3D" id="2.70.98.50">
    <property type="entry name" value="putative glycoside hydrolase family protein from bacillus halodurans"/>
    <property type="match status" value="1"/>
</dbReference>
<dbReference type="SUPFAM" id="SSF48208">
    <property type="entry name" value="Six-hairpin glycosidases"/>
    <property type="match status" value="1"/>
</dbReference>
<dbReference type="EC" id="3.2.1.51" evidence="4"/>
<keyword evidence="4" id="KW-0378">Hydrolase</keyword>
<keyword evidence="5" id="KW-1185">Reference proteome</keyword>
<dbReference type="GO" id="GO:0004560">
    <property type="term" value="F:alpha-L-fucosidase activity"/>
    <property type="evidence" value="ECO:0007669"/>
    <property type="project" value="UniProtKB-EC"/>
</dbReference>
<proteinExistence type="predicted"/>
<name>A0ABU3GN38_9SPHI</name>
<feature type="domain" description="Glycosyl hydrolase family 95 catalytic" evidence="3">
    <location>
        <begin position="317"/>
        <end position="730"/>
    </location>
</feature>
<gene>
    <name evidence="4" type="ORF">QE417_000229</name>
</gene>
<dbReference type="RefSeq" id="WP_311946986.1">
    <property type="nucleotide sequence ID" value="NZ_JAVLVU010000001.1"/>
</dbReference>
<dbReference type="PIRSF" id="PIRSF007663">
    <property type="entry name" value="UCP007663"/>
    <property type="match status" value="1"/>
</dbReference>
<dbReference type="Pfam" id="PF14498">
    <property type="entry name" value="Glyco_hyd_65N_2"/>
    <property type="match status" value="1"/>
</dbReference>
<dbReference type="InterPro" id="IPR008928">
    <property type="entry name" value="6-hairpin_glycosidase_sf"/>
</dbReference>
<dbReference type="Gene3D" id="1.50.10.10">
    <property type="match status" value="1"/>
</dbReference>